<gene>
    <name evidence="2" type="ORF">WH52_05260</name>
</gene>
<dbReference type="InParanoid" id="A0A1Y2PCI6"/>
<comment type="caution">
    <text evidence="2">The sequence shown here is derived from an EMBL/GenBank/DDBJ whole genome shotgun (WGS) entry which is preliminary data.</text>
</comment>
<dbReference type="RefSeq" id="WP_086029906.1">
    <property type="nucleotide sequence ID" value="NZ_LAPZ01000003.1"/>
</dbReference>
<keyword evidence="1" id="KW-0472">Membrane</keyword>
<protein>
    <submittedName>
        <fullName evidence="2">Uncharacterized protein</fullName>
    </submittedName>
</protein>
<dbReference type="OrthoDB" id="1377061at2"/>
<reference evidence="2 3" key="1">
    <citation type="submission" date="2015-03" db="EMBL/GenBank/DDBJ databases">
        <title>Genome sequence of Tenacibaculum sp. S2-2, isolated from intestinal microbiota of sea cucumber, Apostichopus japonicas.</title>
        <authorList>
            <person name="Shao Z."/>
            <person name="Wang L."/>
            <person name="Li X."/>
        </authorList>
    </citation>
    <scope>NUCLEOTIDE SEQUENCE [LARGE SCALE GENOMIC DNA]</scope>
    <source>
        <strain evidence="2 3">S2-2</strain>
    </source>
</reference>
<accession>A0A1Y2PCI6</accession>
<dbReference type="Proteomes" id="UP000194221">
    <property type="component" value="Unassembled WGS sequence"/>
</dbReference>
<keyword evidence="1" id="KW-0812">Transmembrane</keyword>
<organism evidence="2 3">
    <name type="scientific">Tenacibaculum holothuriorum</name>
    <dbReference type="NCBI Taxonomy" id="1635173"/>
    <lineage>
        <taxon>Bacteria</taxon>
        <taxon>Pseudomonadati</taxon>
        <taxon>Bacteroidota</taxon>
        <taxon>Flavobacteriia</taxon>
        <taxon>Flavobacteriales</taxon>
        <taxon>Flavobacteriaceae</taxon>
        <taxon>Tenacibaculum</taxon>
    </lineage>
</organism>
<dbReference type="EMBL" id="LAPZ01000003">
    <property type="protein sequence ID" value="OSY88194.1"/>
    <property type="molecule type" value="Genomic_DNA"/>
</dbReference>
<keyword evidence="1" id="KW-1133">Transmembrane helix</keyword>
<keyword evidence="3" id="KW-1185">Reference proteome</keyword>
<evidence type="ECO:0000313" key="2">
    <source>
        <dbReference type="EMBL" id="OSY88194.1"/>
    </source>
</evidence>
<evidence type="ECO:0000256" key="1">
    <source>
        <dbReference type="SAM" id="Phobius"/>
    </source>
</evidence>
<feature type="transmembrane region" description="Helical" evidence="1">
    <location>
        <begin position="7"/>
        <end position="25"/>
    </location>
</feature>
<proteinExistence type="predicted"/>
<sequence>MKQIAKFISRIILILGAFLLFFMWFDMPTTNKKMVGVYVNKNFQNKICCIETPHIPDTLRLFKDGSFFSKFYGKGKWKVNNRFDRIEFILNSKQVSIYTHISNKLFERKKIMMNENTNHHYEKIE</sequence>
<dbReference type="STRING" id="1635173.WH52_05260"/>
<dbReference type="AlphaFoldDB" id="A0A1Y2PCI6"/>
<evidence type="ECO:0000313" key="3">
    <source>
        <dbReference type="Proteomes" id="UP000194221"/>
    </source>
</evidence>
<name>A0A1Y2PCI6_9FLAO</name>